<dbReference type="CDD" id="cd09917">
    <property type="entry name" value="F-box_SF"/>
    <property type="match status" value="1"/>
</dbReference>
<organism evidence="1 2">
    <name type="scientific">Apiospora marii</name>
    <dbReference type="NCBI Taxonomy" id="335849"/>
    <lineage>
        <taxon>Eukaryota</taxon>
        <taxon>Fungi</taxon>
        <taxon>Dikarya</taxon>
        <taxon>Ascomycota</taxon>
        <taxon>Pezizomycotina</taxon>
        <taxon>Sordariomycetes</taxon>
        <taxon>Xylariomycetidae</taxon>
        <taxon>Amphisphaeriales</taxon>
        <taxon>Apiosporaceae</taxon>
        <taxon>Apiospora</taxon>
    </lineage>
</organism>
<dbReference type="SUPFAM" id="SSF81383">
    <property type="entry name" value="F-box domain"/>
    <property type="match status" value="1"/>
</dbReference>
<keyword evidence="2" id="KW-1185">Reference proteome</keyword>
<name>A0ABR1R239_9PEZI</name>
<dbReference type="EMBL" id="JAQQWI010000022">
    <property type="protein sequence ID" value="KAK7996105.1"/>
    <property type="molecule type" value="Genomic_DNA"/>
</dbReference>
<dbReference type="Proteomes" id="UP001396898">
    <property type="component" value="Unassembled WGS sequence"/>
</dbReference>
<dbReference type="InterPro" id="IPR036047">
    <property type="entry name" value="F-box-like_dom_sf"/>
</dbReference>
<reference evidence="1 2" key="1">
    <citation type="submission" date="2023-01" db="EMBL/GenBank/DDBJ databases">
        <title>Analysis of 21 Apiospora genomes using comparative genomics revels a genus with tremendous synthesis potential of carbohydrate active enzymes and secondary metabolites.</title>
        <authorList>
            <person name="Sorensen T."/>
        </authorList>
    </citation>
    <scope>NUCLEOTIDE SEQUENCE [LARGE SCALE GENOMIC DNA]</scope>
    <source>
        <strain evidence="1 2">CBS 20057</strain>
    </source>
</reference>
<accession>A0ABR1R239</accession>
<evidence type="ECO:0000313" key="2">
    <source>
        <dbReference type="Proteomes" id="UP001396898"/>
    </source>
</evidence>
<dbReference type="Gene3D" id="1.20.1280.50">
    <property type="match status" value="1"/>
</dbReference>
<proteinExistence type="predicted"/>
<protein>
    <recommendedName>
        <fullName evidence="3">F-box domain-containing protein</fullName>
    </recommendedName>
</protein>
<evidence type="ECO:0008006" key="3">
    <source>
        <dbReference type="Google" id="ProtNLM"/>
    </source>
</evidence>
<sequence length="460" mass="52993">MSTPPHKKHITGKFQPVLDLEWNTDLELAPSSAAVVSAGKMELQQAETKKPVEDLFAKLPDEIVLKIIHITDGKITILLLRQTCRQLRRLCEDATLKTKLPVLLSTEPFIASFHKYGGGSPVEAEVINIHWAYKTGSYWFYSKEAKKCKLQYRQALWRNKMCNDCAELHSDSAVYQRAVDRMYTPMRCSGCRILHPAFLFSRRERHKKADQRICIGREGHIRVCAHKTINWEDVEQIFDNYLEALRLDRYDPDYQQKIVCSECSLRGWSVNATFPWEGEGNLVRWMDICHTPEDTTKQGNTEDMSKCIGSMLGWKPSLGSCVHYGNLKSKLLPAMLQKEEEQKRRFEAENKDFPMRHPKSEVTCQMPDCNFAVQFDASGRVPIGATHGILVEYPVDPSWLVSLDPQSYVRGPDKLTRGLMWCRDPNCAVTKRGRALYNVFHQWDLPHEYVEFDPTRHDIG</sequence>
<evidence type="ECO:0000313" key="1">
    <source>
        <dbReference type="EMBL" id="KAK7996105.1"/>
    </source>
</evidence>
<gene>
    <name evidence="1" type="ORF">PG991_015572</name>
</gene>
<comment type="caution">
    <text evidence="1">The sequence shown here is derived from an EMBL/GenBank/DDBJ whole genome shotgun (WGS) entry which is preliminary data.</text>
</comment>